<keyword evidence="2 4" id="KW-0238">DNA-binding</keyword>
<evidence type="ECO:0000256" key="4">
    <source>
        <dbReference type="PROSITE-ProRule" id="PRU00335"/>
    </source>
</evidence>
<evidence type="ECO:0000313" key="8">
    <source>
        <dbReference type="Proteomes" id="UP000466307"/>
    </source>
</evidence>
<dbReference type="Proteomes" id="UP000466307">
    <property type="component" value="Unassembled WGS sequence"/>
</dbReference>
<evidence type="ECO:0000256" key="3">
    <source>
        <dbReference type="ARBA" id="ARBA00023163"/>
    </source>
</evidence>
<dbReference type="PANTHER" id="PTHR30055:SF234">
    <property type="entry name" value="HTH-TYPE TRANSCRIPTIONAL REGULATOR BETI"/>
    <property type="match status" value="1"/>
</dbReference>
<gene>
    <name evidence="7" type="ORF">GYA93_19900</name>
</gene>
<dbReference type="InterPro" id="IPR009057">
    <property type="entry name" value="Homeodomain-like_sf"/>
</dbReference>
<dbReference type="EMBL" id="JAADZU010000084">
    <property type="protein sequence ID" value="NDK91816.1"/>
    <property type="molecule type" value="Genomic_DNA"/>
</dbReference>
<dbReference type="PRINTS" id="PR00455">
    <property type="entry name" value="HTHTETR"/>
</dbReference>
<sequence>MGSDFDTTTFTDTDADLGPADSGRSDDDLSGADGNGTAAGGSRRRRKVRNTDSPADQNAAILAAAAAEFTEVGVRRANVDEVAKRAGVSRSTLYRRFPNKEALLLGVTTELYERGMERLVEAVAGLGPRDAVVEAFAAGAELVTEDPLMRRLVLTDYEMKSITKSVTSLFIDVVTGRVASTLRNAGAQMPDAELIEAVELHVRLVISFLETPASDEARQAPDAVRALAQKYLAPMIW</sequence>
<feature type="domain" description="HTH tetR-type" evidence="6">
    <location>
        <begin position="55"/>
        <end position="115"/>
    </location>
</feature>
<dbReference type="PANTHER" id="PTHR30055">
    <property type="entry name" value="HTH-TYPE TRANSCRIPTIONAL REGULATOR RUTR"/>
    <property type="match status" value="1"/>
</dbReference>
<dbReference type="SUPFAM" id="SSF46689">
    <property type="entry name" value="Homeodomain-like"/>
    <property type="match status" value="1"/>
</dbReference>
<dbReference type="Pfam" id="PF00440">
    <property type="entry name" value="TetR_N"/>
    <property type="match status" value="1"/>
</dbReference>
<evidence type="ECO:0000256" key="2">
    <source>
        <dbReference type="ARBA" id="ARBA00023125"/>
    </source>
</evidence>
<dbReference type="AlphaFoldDB" id="A0A7K3LUQ4"/>
<dbReference type="GO" id="GO:0000976">
    <property type="term" value="F:transcription cis-regulatory region binding"/>
    <property type="evidence" value="ECO:0007669"/>
    <property type="project" value="TreeGrafter"/>
</dbReference>
<comment type="caution">
    <text evidence="7">The sequence shown here is derived from an EMBL/GenBank/DDBJ whole genome shotgun (WGS) entry which is preliminary data.</text>
</comment>
<feature type="region of interest" description="Disordered" evidence="5">
    <location>
        <begin position="1"/>
        <end position="54"/>
    </location>
</feature>
<evidence type="ECO:0000256" key="1">
    <source>
        <dbReference type="ARBA" id="ARBA00023015"/>
    </source>
</evidence>
<protein>
    <submittedName>
        <fullName evidence="7">TetR/AcrR family transcriptional regulator</fullName>
    </submittedName>
</protein>
<keyword evidence="8" id="KW-1185">Reference proteome</keyword>
<evidence type="ECO:0000256" key="5">
    <source>
        <dbReference type="SAM" id="MobiDB-lite"/>
    </source>
</evidence>
<dbReference type="PROSITE" id="PS50977">
    <property type="entry name" value="HTH_TETR_2"/>
    <property type="match status" value="1"/>
</dbReference>
<dbReference type="InterPro" id="IPR001647">
    <property type="entry name" value="HTH_TetR"/>
</dbReference>
<keyword evidence="3" id="KW-0804">Transcription</keyword>
<name>A0A7K3LUQ4_9ACTN</name>
<dbReference type="InterPro" id="IPR050109">
    <property type="entry name" value="HTH-type_TetR-like_transc_reg"/>
</dbReference>
<reference evidence="7 8" key="1">
    <citation type="submission" date="2020-01" db="EMBL/GenBank/DDBJ databases">
        <title>Investigation of new actinobacteria for the biodesulphurisation of diesel fuel.</title>
        <authorList>
            <person name="Athi Narayanan S.M."/>
        </authorList>
    </citation>
    <scope>NUCLEOTIDE SEQUENCE [LARGE SCALE GENOMIC DNA]</scope>
    <source>
        <strain evidence="7 8">213E</strain>
    </source>
</reference>
<dbReference type="InterPro" id="IPR040611">
    <property type="entry name" value="AlkX_C"/>
</dbReference>
<keyword evidence="1" id="KW-0805">Transcription regulation</keyword>
<dbReference type="Pfam" id="PF18556">
    <property type="entry name" value="TetR_C_35"/>
    <property type="match status" value="1"/>
</dbReference>
<evidence type="ECO:0000259" key="6">
    <source>
        <dbReference type="PROSITE" id="PS50977"/>
    </source>
</evidence>
<organism evidence="7 8">
    <name type="scientific">Gordonia desulfuricans</name>
    <dbReference type="NCBI Taxonomy" id="89051"/>
    <lineage>
        <taxon>Bacteria</taxon>
        <taxon>Bacillati</taxon>
        <taxon>Actinomycetota</taxon>
        <taxon>Actinomycetes</taxon>
        <taxon>Mycobacteriales</taxon>
        <taxon>Gordoniaceae</taxon>
        <taxon>Gordonia</taxon>
    </lineage>
</organism>
<proteinExistence type="predicted"/>
<accession>A0A7K3LUQ4</accession>
<feature type="compositionally biased region" description="Low complexity" evidence="5">
    <location>
        <begin position="1"/>
        <end position="12"/>
    </location>
</feature>
<feature type="DNA-binding region" description="H-T-H motif" evidence="4">
    <location>
        <begin position="78"/>
        <end position="97"/>
    </location>
</feature>
<evidence type="ECO:0000313" key="7">
    <source>
        <dbReference type="EMBL" id="NDK91816.1"/>
    </source>
</evidence>
<dbReference type="GO" id="GO:0003700">
    <property type="term" value="F:DNA-binding transcription factor activity"/>
    <property type="evidence" value="ECO:0007669"/>
    <property type="project" value="TreeGrafter"/>
</dbReference>
<dbReference type="Gene3D" id="1.10.357.10">
    <property type="entry name" value="Tetracycline Repressor, domain 2"/>
    <property type="match status" value="1"/>
</dbReference>
<dbReference type="RefSeq" id="WP_083534114.1">
    <property type="nucleotide sequence ID" value="NZ_JAADZU010000084.1"/>
</dbReference>